<dbReference type="InterPro" id="IPR019821">
    <property type="entry name" value="Kinesin_motor_CS"/>
</dbReference>
<comment type="similarity">
    <text evidence="6">Belongs to the TRAFAC class myosin-kinesin ATPase superfamily. Kinesin family.</text>
</comment>
<feature type="coiled-coil region" evidence="7">
    <location>
        <begin position="413"/>
        <end position="440"/>
    </location>
</feature>
<evidence type="ECO:0000256" key="1">
    <source>
        <dbReference type="ARBA" id="ARBA00022701"/>
    </source>
</evidence>
<name>A0A0M0K6J1_9EUKA</name>
<reference evidence="11" key="1">
    <citation type="journal article" date="2015" name="PLoS Genet.">
        <title>Genome Sequence and Transcriptome Analyses of Chrysochromulina tobin: Metabolic Tools for Enhanced Algal Fitness in the Prominent Order Prymnesiales (Haptophyceae).</title>
        <authorList>
            <person name="Hovde B.T."/>
            <person name="Deodato C.R."/>
            <person name="Hunsperger H.M."/>
            <person name="Ryken S.A."/>
            <person name="Yost W."/>
            <person name="Jha R.K."/>
            <person name="Patterson J."/>
            <person name="Monnat R.J. Jr."/>
            <person name="Barlow S.B."/>
            <person name="Starkenburg S.R."/>
            <person name="Cattolico R.A."/>
        </authorList>
    </citation>
    <scope>NUCLEOTIDE SEQUENCE</scope>
    <source>
        <strain evidence="11">CCMP291</strain>
    </source>
</reference>
<protein>
    <submittedName>
        <fullName evidence="10">Kinesin family protein</fullName>
    </submittedName>
</protein>
<dbReference type="PROSITE" id="PS50067">
    <property type="entry name" value="KINESIN_MOTOR_2"/>
    <property type="match status" value="1"/>
</dbReference>
<evidence type="ECO:0000256" key="8">
    <source>
        <dbReference type="SAM" id="MobiDB-lite"/>
    </source>
</evidence>
<feature type="region of interest" description="Disordered" evidence="8">
    <location>
        <begin position="1046"/>
        <end position="1066"/>
    </location>
</feature>
<dbReference type="SUPFAM" id="SSF52540">
    <property type="entry name" value="P-loop containing nucleoside triphosphate hydrolases"/>
    <property type="match status" value="1"/>
</dbReference>
<feature type="compositionally biased region" description="Low complexity" evidence="8">
    <location>
        <begin position="940"/>
        <end position="949"/>
    </location>
</feature>
<evidence type="ECO:0000256" key="7">
    <source>
        <dbReference type="SAM" id="Coils"/>
    </source>
</evidence>
<evidence type="ECO:0000313" key="10">
    <source>
        <dbReference type="EMBL" id="KOO34471.1"/>
    </source>
</evidence>
<dbReference type="PROSITE" id="PS00411">
    <property type="entry name" value="KINESIN_MOTOR_1"/>
    <property type="match status" value="1"/>
</dbReference>
<evidence type="ECO:0000256" key="2">
    <source>
        <dbReference type="ARBA" id="ARBA00022741"/>
    </source>
</evidence>
<feature type="coiled-coil region" evidence="7">
    <location>
        <begin position="724"/>
        <end position="796"/>
    </location>
</feature>
<dbReference type="Pfam" id="PF00225">
    <property type="entry name" value="Kinesin"/>
    <property type="match status" value="1"/>
</dbReference>
<dbReference type="InterPro" id="IPR036961">
    <property type="entry name" value="Kinesin_motor_dom_sf"/>
</dbReference>
<dbReference type="GO" id="GO:0005524">
    <property type="term" value="F:ATP binding"/>
    <property type="evidence" value="ECO:0007669"/>
    <property type="project" value="UniProtKB-UniRule"/>
</dbReference>
<keyword evidence="2 6" id="KW-0547">Nucleotide-binding</keyword>
<feature type="region of interest" description="Disordered" evidence="8">
    <location>
        <begin position="450"/>
        <end position="473"/>
    </location>
</feature>
<dbReference type="Gene3D" id="3.40.850.10">
    <property type="entry name" value="Kinesin motor domain"/>
    <property type="match status" value="1"/>
</dbReference>
<comment type="caution">
    <text evidence="10">The sequence shown here is derived from an EMBL/GenBank/DDBJ whole genome shotgun (WGS) entry which is preliminary data.</text>
</comment>
<organism evidence="10 11">
    <name type="scientific">Chrysochromulina tobinii</name>
    <dbReference type="NCBI Taxonomy" id="1460289"/>
    <lineage>
        <taxon>Eukaryota</taxon>
        <taxon>Haptista</taxon>
        <taxon>Haptophyta</taxon>
        <taxon>Prymnesiophyceae</taxon>
        <taxon>Prymnesiales</taxon>
        <taxon>Chrysochromulinaceae</taxon>
        <taxon>Chrysochromulina</taxon>
    </lineage>
</organism>
<dbReference type="InterPro" id="IPR027640">
    <property type="entry name" value="Kinesin-like_fam"/>
</dbReference>
<dbReference type="GO" id="GO:0003777">
    <property type="term" value="F:microtubule motor activity"/>
    <property type="evidence" value="ECO:0007669"/>
    <property type="project" value="InterPro"/>
</dbReference>
<feature type="region of interest" description="Disordered" evidence="8">
    <location>
        <begin position="334"/>
        <end position="356"/>
    </location>
</feature>
<dbReference type="PANTHER" id="PTHR47968">
    <property type="entry name" value="CENTROMERE PROTEIN E"/>
    <property type="match status" value="1"/>
</dbReference>
<evidence type="ECO:0000256" key="5">
    <source>
        <dbReference type="ARBA" id="ARBA00023175"/>
    </source>
</evidence>
<dbReference type="GO" id="GO:0007018">
    <property type="term" value="P:microtubule-based movement"/>
    <property type="evidence" value="ECO:0007669"/>
    <property type="project" value="InterPro"/>
</dbReference>
<dbReference type="OrthoDB" id="3176171at2759"/>
<keyword evidence="11" id="KW-1185">Reference proteome</keyword>
<dbReference type="PRINTS" id="PR00380">
    <property type="entry name" value="KINESINHEAVY"/>
</dbReference>
<dbReference type="GO" id="GO:0005874">
    <property type="term" value="C:microtubule"/>
    <property type="evidence" value="ECO:0007669"/>
    <property type="project" value="UniProtKB-KW"/>
</dbReference>
<keyword evidence="1" id="KW-0493">Microtubule</keyword>
<evidence type="ECO:0000256" key="3">
    <source>
        <dbReference type="ARBA" id="ARBA00022840"/>
    </source>
</evidence>
<feature type="region of interest" description="Disordered" evidence="8">
    <location>
        <begin position="871"/>
        <end position="1000"/>
    </location>
</feature>
<evidence type="ECO:0000256" key="6">
    <source>
        <dbReference type="PROSITE-ProRule" id="PRU00283"/>
    </source>
</evidence>
<dbReference type="Proteomes" id="UP000037460">
    <property type="component" value="Unassembled WGS sequence"/>
</dbReference>
<dbReference type="InterPro" id="IPR027417">
    <property type="entry name" value="P-loop_NTPase"/>
</dbReference>
<sequence>MYFLGNTSWSVLNAQLRSAEAPVLDGAARSGAAPLMAETPAVTATPARKPSAKRRAISAGSDGGGSVNIKVAVRVRGGLDAKASVVSCTGNEMTITGAGVKGEPAQFAFDHCYGPEATQEQVYDDLGSQILDYAFEGYNGTIFAYGQTGSGKSHSIMGTPTQLGIVPRLAVELFERVHSAPSSAAFEVTATYVELYNEVLCDLLTPGNTRLKIRQHVSTGIYVEGLTEVQVSNHEEVERLIAEGNRARQVAATRMNERSSRSHAIMTIMLRQRHAEADGSTRTLSAKISLVDLAGSERADLTASTSQLQEGAAINKSLSALGNVINALTEGAAAAGKGTPKGGTARGGAEAKGEAAAATHVPYRSSKLTRLLEESLGGNTVTVMLATVSPEARNLRESLATLKYAQRAKKITNTKNKNEAKEDKRRIRELTAEIARLHEQLAAGGGIASLRQSDGAESEDAATGESSADAEAARTAAAQLAEARGALDRVREEGRLAAAASIAAAAREQELEAELEASRANHEALEKRLTRTSDELSVLQGASRSAELEAHWLRQQLQMLQLRQADDAHRIASLEEESGACRRQLQAAMRQAADAREEAAEAVAQRRAAERQLHSTEAELQTARRAEASGELRAASGELRASAELIGIASREKAAHTTLLETSTASFERLLLQKDAAVRALESKLQLAAERDESRSLELAALQSQLGARAAAVEELTEAKAEGLRELMAAQALAERRADEASRARHLAEKRGTDIAMAEREIELLKRRVQVKEVHVAQLTSENGALSEQLKQQREQMDTPEAMLREMLRMTEVELRLKSQLAAEKEVKQLERIRHLESQLGRLGVAVGEKPPAPKPMSFASFFQGLKLGGGANWGTETTPSRADERADEEPISEDDEVDEDEEGVPPVRRPASFGRAAVRRASFGNARADARPPLPPSPTATTTAPTAAHPHRTPTGRIPHAASRRASFGAGGRTPQTPAEVVSATAEAVEDAGKAAAQAAAEASKTVAENAGKAADAAGRAVGGAVDNLQKGFGSLFSSIKSALPPLPVLAPSSSPGDAGAVTMS</sequence>
<feature type="binding site" evidence="6">
    <location>
        <begin position="146"/>
        <end position="153"/>
    </location>
    <ligand>
        <name>ATP</name>
        <dbReference type="ChEBI" id="CHEBI:30616"/>
    </ligand>
</feature>
<feature type="domain" description="Kinesin motor" evidence="9">
    <location>
        <begin position="68"/>
        <end position="411"/>
    </location>
</feature>
<dbReference type="InterPro" id="IPR001752">
    <property type="entry name" value="Kinesin_motor_dom"/>
</dbReference>
<dbReference type="GO" id="GO:0008017">
    <property type="term" value="F:microtubule binding"/>
    <property type="evidence" value="ECO:0007669"/>
    <property type="project" value="InterPro"/>
</dbReference>
<gene>
    <name evidence="10" type="ORF">Ctob_013175</name>
</gene>
<dbReference type="EMBL" id="JWZX01001206">
    <property type="protein sequence ID" value="KOO34471.1"/>
    <property type="molecule type" value="Genomic_DNA"/>
</dbReference>
<evidence type="ECO:0000256" key="4">
    <source>
        <dbReference type="ARBA" id="ARBA00023054"/>
    </source>
</evidence>
<evidence type="ECO:0000259" key="9">
    <source>
        <dbReference type="PROSITE" id="PS50067"/>
    </source>
</evidence>
<feature type="compositionally biased region" description="Acidic residues" evidence="8">
    <location>
        <begin position="886"/>
        <end position="904"/>
    </location>
</feature>
<dbReference type="AlphaFoldDB" id="A0A0M0K6J1"/>
<feature type="coiled-coil region" evidence="7">
    <location>
        <begin position="473"/>
        <end position="542"/>
    </location>
</feature>
<dbReference type="SMART" id="SM00129">
    <property type="entry name" value="KISc"/>
    <property type="match status" value="1"/>
</dbReference>
<feature type="coiled-coil region" evidence="7">
    <location>
        <begin position="571"/>
        <end position="626"/>
    </location>
</feature>
<evidence type="ECO:0000313" key="11">
    <source>
        <dbReference type="Proteomes" id="UP000037460"/>
    </source>
</evidence>
<proteinExistence type="inferred from homology"/>
<keyword evidence="3 6" id="KW-0067">ATP-binding</keyword>
<dbReference type="PANTHER" id="PTHR47968:SF36">
    <property type="entry name" value="KINESIN HEAVY CHAIN ISOFORM X1"/>
    <property type="match status" value="1"/>
</dbReference>
<accession>A0A0M0K6J1</accession>
<keyword evidence="4 7" id="KW-0175">Coiled coil</keyword>
<keyword evidence="5 6" id="KW-0505">Motor protein</keyword>